<evidence type="ECO:0000313" key="3">
    <source>
        <dbReference type="Proteomes" id="UP001266305"/>
    </source>
</evidence>
<protein>
    <submittedName>
        <fullName evidence="2">Uncharacterized protein</fullName>
    </submittedName>
</protein>
<comment type="caution">
    <text evidence="2">The sequence shown here is derived from an EMBL/GenBank/DDBJ whole genome shotgun (WGS) entry which is preliminary data.</text>
</comment>
<gene>
    <name evidence="2" type="ORF">P7K49_020617</name>
</gene>
<organism evidence="2 3">
    <name type="scientific">Saguinus oedipus</name>
    <name type="common">Cotton-top tamarin</name>
    <name type="synonym">Oedipomidas oedipus</name>
    <dbReference type="NCBI Taxonomy" id="9490"/>
    <lineage>
        <taxon>Eukaryota</taxon>
        <taxon>Metazoa</taxon>
        <taxon>Chordata</taxon>
        <taxon>Craniata</taxon>
        <taxon>Vertebrata</taxon>
        <taxon>Euteleostomi</taxon>
        <taxon>Mammalia</taxon>
        <taxon>Eutheria</taxon>
        <taxon>Euarchontoglires</taxon>
        <taxon>Primates</taxon>
        <taxon>Haplorrhini</taxon>
        <taxon>Platyrrhini</taxon>
        <taxon>Cebidae</taxon>
        <taxon>Callitrichinae</taxon>
        <taxon>Saguinus</taxon>
    </lineage>
</organism>
<sequence length="82" mass="9053">QGVGPAPRARTGLARERRPGRPYRGDEGPRGSWFPVKHRGSGAVPHVEDFLLEDRGCRFSRSATRSPDSGLDCGSEEEESRF</sequence>
<dbReference type="EMBL" id="JASSZA010000009">
    <property type="protein sequence ID" value="KAK2102950.1"/>
    <property type="molecule type" value="Genomic_DNA"/>
</dbReference>
<feature type="non-terminal residue" evidence="2">
    <location>
        <position position="82"/>
    </location>
</feature>
<evidence type="ECO:0000256" key="1">
    <source>
        <dbReference type="SAM" id="MobiDB-lite"/>
    </source>
</evidence>
<feature type="non-terminal residue" evidence="2">
    <location>
        <position position="1"/>
    </location>
</feature>
<accession>A0ABQ9V0Y7</accession>
<keyword evidence="3" id="KW-1185">Reference proteome</keyword>
<reference evidence="2 3" key="1">
    <citation type="submission" date="2023-05" db="EMBL/GenBank/DDBJ databases">
        <title>B98-5 Cell Line De Novo Hybrid Assembly: An Optical Mapping Approach.</title>
        <authorList>
            <person name="Kananen K."/>
            <person name="Auerbach J.A."/>
            <person name="Kautto E."/>
            <person name="Blachly J.S."/>
        </authorList>
    </citation>
    <scope>NUCLEOTIDE SEQUENCE [LARGE SCALE GENOMIC DNA]</scope>
    <source>
        <strain evidence="2">B95-8</strain>
        <tissue evidence="2">Cell line</tissue>
    </source>
</reference>
<feature type="region of interest" description="Disordered" evidence="1">
    <location>
        <begin position="1"/>
        <end position="40"/>
    </location>
</feature>
<feature type="compositionally biased region" description="Basic and acidic residues" evidence="1">
    <location>
        <begin position="13"/>
        <end position="29"/>
    </location>
</feature>
<dbReference type="Proteomes" id="UP001266305">
    <property type="component" value="Unassembled WGS sequence"/>
</dbReference>
<name>A0ABQ9V0Y7_SAGOE</name>
<feature type="region of interest" description="Disordered" evidence="1">
    <location>
        <begin position="58"/>
        <end position="82"/>
    </location>
</feature>
<evidence type="ECO:0000313" key="2">
    <source>
        <dbReference type="EMBL" id="KAK2102950.1"/>
    </source>
</evidence>
<proteinExistence type="predicted"/>